<gene>
    <name evidence="1" type="ORF">NCTC9601_02326</name>
</gene>
<name>A0A2X1QHZ8_KLEPN</name>
<dbReference type="AlphaFoldDB" id="A0A2X1QHZ8"/>
<organism evidence="1 2">
    <name type="scientific">Klebsiella pneumoniae</name>
    <dbReference type="NCBI Taxonomy" id="573"/>
    <lineage>
        <taxon>Bacteria</taxon>
        <taxon>Pseudomonadati</taxon>
        <taxon>Pseudomonadota</taxon>
        <taxon>Gammaproteobacteria</taxon>
        <taxon>Enterobacterales</taxon>
        <taxon>Enterobacteriaceae</taxon>
        <taxon>Klebsiella/Raoultella group</taxon>
        <taxon>Klebsiella</taxon>
        <taxon>Klebsiella pneumoniae complex</taxon>
    </lineage>
</organism>
<sequence>MDNGIFIGGDEQNSYRLYDYAEKHYAWAMR</sequence>
<accession>A0A2X1QHZ8</accession>
<dbReference type="Proteomes" id="UP000251123">
    <property type="component" value="Unassembled WGS sequence"/>
</dbReference>
<evidence type="ECO:0000313" key="2">
    <source>
        <dbReference type="Proteomes" id="UP000251123"/>
    </source>
</evidence>
<reference evidence="1 2" key="1">
    <citation type="submission" date="2018-06" db="EMBL/GenBank/DDBJ databases">
        <authorList>
            <consortium name="Pathogen Informatics"/>
            <person name="Doyle S."/>
        </authorList>
    </citation>
    <scope>NUCLEOTIDE SEQUENCE [LARGE SCALE GENOMIC DNA]</scope>
    <source>
        <strain evidence="1 2">NCTC9601</strain>
    </source>
</reference>
<protein>
    <submittedName>
        <fullName evidence="1">Uncharacterized protein</fullName>
    </submittedName>
</protein>
<proteinExistence type="predicted"/>
<dbReference type="EMBL" id="UASN01000019">
    <property type="protein sequence ID" value="SPX55154.1"/>
    <property type="molecule type" value="Genomic_DNA"/>
</dbReference>
<evidence type="ECO:0000313" key="1">
    <source>
        <dbReference type="EMBL" id="SPX55154.1"/>
    </source>
</evidence>